<reference evidence="6 7" key="1">
    <citation type="submission" date="2024-03" db="EMBL/GenBank/DDBJ databases">
        <title>Complete genome sequence of the green alga Chloropicon roscoffensis RCC1871.</title>
        <authorList>
            <person name="Lemieux C."/>
            <person name="Pombert J.-F."/>
            <person name="Otis C."/>
            <person name="Turmel M."/>
        </authorList>
    </citation>
    <scope>NUCLEOTIDE SEQUENCE [LARGE SCALE GENOMIC DNA]</scope>
    <source>
        <strain evidence="6 7">RCC1871</strain>
    </source>
</reference>
<evidence type="ECO:0000256" key="3">
    <source>
        <dbReference type="SAM" id="MobiDB-lite"/>
    </source>
</evidence>
<organism evidence="6 7">
    <name type="scientific">Chloropicon roscoffensis</name>
    <dbReference type="NCBI Taxonomy" id="1461544"/>
    <lineage>
        <taxon>Eukaryota</taxon>
        <taxon>Viridiplantae</taxon>
        <taxon>Chlorophyta</taxon>
        <taxon>Chloropicophyceae</taxon>
        <taxon>Chloropicales</taxon>
        <taxon>Chloropicaceae</taxon>
        <taxon>Chloropicon</taxon>
    </lineage>
</organism>
<dbReference type="Proteomes" id="UP001472866">
    <property type="component" value="Chromosome 01"/>
</dbReference>
<feature type="compositionally biased region" description="Acidic residues" evidence="3">
    <location>
        <begin position="5636"/>
        <end position="5646"/>
    </location>
</feature>
<keyword evidence="2" id="KW-0964">Secreted</keyword>
<evidence type="ECO:0000256" key="2">
    <source>
        <dbReference type="ARBA" id="ARBA00022525"/>
    </source>
</evidence>
<feature type="transmembrane region" description="Helical" evidence="4">
    <location>
        <begin position="5654"/>
        <end position="5676"/>
    </location>
</feature>
<gene>
    <name evidence="6" type="ORF">HKI87_01g08990</name>
</gene>
<evidence type="ECO:0000313" key="7">
    <source>
        <dbReference type="Proteomes" id="UP001472866"/>
    </source>
</evidence>
<feature type="chain" id="PRO_5043623812" evidence="5">
    <location>
        <begin position="38"/>
        <end position="5961"/>
    </location>
</feature>
<dbReference type="SMART" id="SM00183">
    <property type="entry name" value="NAT_PEP"/>
    <property type="match status" value="19"/>
</dbReference>
<evidence type="ECO:0000256" key="5">
    <source>
        <dbReference type="SAM" id="SignalP"/>
    </source>
</evidence>
<evidence type="ECO:0000256" key="4">
    <source>
        <dbReference type="SAM" id="Phobius"/>
    </source>
</evidence>
<dbReference type="SMART" id="SM00209">
    <property type="entry name" value="TSP1"/>
    <property type="match status" value="15"/>
</dbReference>
<keyword evidence="5" id="KW-0732">Signal</keyword>
<feature type="region of interest" description="Disordered" evidence="3">
    <location>
        <begin position="5749"/>
        <end position="5771"/>
    </location>
</feature>
<keyword evidence="4" id="KW-1133">Transmembrane helix</keyword>
<feature type="signal peptide" evidence="5">
    <location>
        <begin position="1"/>
        <end position="37"/>
    </location>
</feature>
<accession>A0AAX4NZW0</accession>
<name>A0AAX4NZW0_9CHLO</name>
<dbReference type="EMBL" id="CP151501">
    <property type="protein sequence ID" value="WZN59373.1"/>
    <property type="molecule type" value="Genomic_DNA"/>
</dbReference>
<dbReference type="GO" id="GO:0005179">
    <property type="term" value="F:hormone activity"/>
    <property type="evidence" value="ECO:0007669"/>
    <property type="project" value="InterPro"/>
</dbReference>
<proteinExistence type="predicted"/>
<protein>
    <submittedName>
        <fullName evidence="6">Uncharacterized protein</fullName>
    </submittedName>
</protein>
<dbReference type="InterPro" id="IPR000663">
    <property type="entry name" value="Natr_peptide"/>
</dbReference>
<keyword evidence="7" id="KW-1185">Reference proteome</keyword>
<feature type="region of interest" description="Disordered" evidence="3">
    <location>
        <begin position="5581"/>
        <end position="5649"/>
    </location>
</feature>
<dbReference type="GO" id="GO:0005576">
    <property type="term" value="C:extracellular region"/>
    <property type="evidence" value="ECO:0007669"/>
    <property type="project" value="UniProtKB-SubCell"/>
</dbReference>
<dbReference type="InterPro" id="IPR000884">
    <property type="entry name" value="TSP1_rpt"/>
</dbReference>
<keyword evidence="4" id="KW-0472">Membrane</keyword>
<evidence type="ECO:0000256" key="1">
    <source>
        <dbReference type="ARBA" id="ARBA00004613"/>
    </source>
</evidence>
<comment type="subcellular location">
    <subcellularLocation>
        <location evidence="1">Secreted</location>
    </subcellularLocation>
</comment>
<evidence type="ECO:0000313" key="6">
    <source>
        <dbReference type="EMBL" id="WZN59373.1"/>
    </source>
</evidence>
<keyword evidence="4" id="KW-0812">Transmembrane</keyword>
<sequence length="5961" mass="654784">MSCTKASRARGGRVRVLAVLLVVALAAFASPLRGVTASEDEVEVERSGRQLQCSGYWGSYGSCKNGKRCRLYTSTYVAPKPYVAPAWKAPASLSTSGSYGGGYSGFGGIDLSPIDFSGWNDYSSWNWNSFGTPRRSLQESSVDYAKLRNEEAEASGRSLLCTATGESQCTTSGCPQPKNCAGYWTSYGSCSGGQKCRHYVHTTSAANGGAGCPYSNWHAQCTTSGCPQATNCAGYWTSFGSCGGGKKCRHYVHTTSAANGGAACPYSNWHKDCTQSGCPQPVNCAGYWSSYGGCHKSGSQNRKCRKYIYTTHPSNGGAGCGYSNGQNSCTTSGCTQPVDCAGAWGSYGGCHKSGSTNRRCRHYKHTRSAAHGGSGCPYSNMASSCTTSGCSQPVNCAGYWTGYGSCYYEGSTKRNLRCKTYKVTKNASNGGSGCPYSNNHKSCTTSGCSQPVDCAGYWTSYGGCSGEDDSDRGDLREDRRSLQSTKNERCRTYKVTKNAAHNGAGCPYSNNYRQCTTSGCSQPVNCVGAWGAYGSCHKSGSTNRRCRNYKHTKSAAHGGSGCPYANNYKQCTTGGCAQPVNCVGAWGAYGSCYHQSSNHKNYRCRYYKYTKSAAHNGYGCPYANNYKQCTTSGCSQPVDCAGYWGGYGSCYHQSSNHKNYRCRYYKYTKSAAHNGYGCPYANNYKQCTTSGCSQPVDCAGYWAAYGSCFHDSKDHKNRRCRYYKHSKSAAHNGYGCAYANNYKQCTTSGCGSQPVDCAGSWGGYGSCYHDNSDHKNKRCKYYKVTTNAAHNGYGCPYSHMYKSCTSSGCSQPVDCVGSWGQYGSCASAGSSNKRCRHYKISKSPAHNGYSCPHSHNEKFCTTLGCSQPVGCVGAFGSYGSCYHDNSDHKNKRCRKYVVSTNAAHGGSGCPYNSGYNQCTTGGCTQPVDCLGYWAAYGPCSGSGAPNTGSGGKIGGGVGDPSLKEVDDSFGGGGMYVEDRRSLLTTASNKRCRLYKVTRNPSHNGYTCPYSNNYQSCTTSGCSQPVDCVGSWGSYASCYHDSSDHKNKRCRYYKVTTNAAYNGKSCTYSNNYKQCTTSGCAQPLDCAGAWGAYGSCKHNSDHKNRRCRNYKYTTNAANNGYGCAYTNNYQQCTTSGCSQPVDCVGSWGAYGSCSYDNKDHENERCRVYTVTQGPKHNGFACPHANNLRHCTKSGCGQPVDCEGEWSAYGVCFHDPSSKKNQKCRKYKYTTNAASNGKSCPHSEGKSECVTSGCPQPVNCVGSWGSYGSCYHDSSNHKNKRCRKYKVTTNAAYSGSGCPYANNYQSCTTSGCAQPVDCTGAWGAYGSCNHDSKDHKNRRCRNYKYTTNTANNGYGCAYADNYKQCTTGGCAQPVDCAGGWAAYGSCFHDSKDHKNRRCRLYKYSTSAAHNGYGCPYSNNYKSCTTVGCSQPVDCVGSWGAYSTCAYVGTQIPNLSPDLLKIVDGDKISVLDVKAEKDVIPDLNQFDDFSQDRRSLLGAEHKNQRCRTYSVSVKADHNGFKCPFENNFEQCTEQGCGQPVDCVGSWGAYGSCKHNTNDHKNRRCRLYKITVDAKDGGHGCPFKNDFESCTVLGCAQPVDCVGSWDSFGSCFHDGKDHKNRRCRNYKIAVNAANSGYGCPHSHNHKHCTTSGCSQPTDCAGSWAPYGSCFHDSKDHKNRRCRLYKVGTSAANNGYGCPYTHNYKSCTTVGCSQPVDCLGSWGSSTSYSYVGKKFGGDLSLGGGGEDMVKLNKDDTVLPDMPFDMLQDRRSLLGLNHANERCRTYKVSRKSSHNGYTCPYVDGFTSCTQSGCSQPVDCVGSWDAYGPCKYVQDKHQNTKCKTYKVTTKAAFNGLACLYSDNHVSCTNGGCAQPSDCVGSWGNYGTCSYDKDSHKNKRCKSYKIVSTAAYNGKGCPYANQAESCTPLGCLQPVDCVGSWTAFGQCKHDKDEHVNIRCKMYKISQPAFLGGYQCPHEDKKEHCSKMDCSQPVDCVGGFGDYDSCFYDKKDHKNKRCKKFEVNTASAHNGYGCAYSNMYETCTSQGCEQPVDCIGSWGQWGLCEYDGHNHKNRRCRFYKITRKPDHSGYDCPFSDNYKSCTVQGCAQPMNCVGQWDTYGICKYDKEKHANKRCKAYKIVSEAKHNGHGCLYATGKLSCTTTGCAQPVDCVGSWGAYDACSYDNKDHENERCRVYSVSQIALNNGFACPHEDKLQQCTKSGCGQPVDCDGEWTVYGSCHYDKKLPVLPDLDLSVDDLDKLLDLEKQLDIDEPELLEKLHDPEFVDKLEDDGLLPVDFGLPDMLQDRRSLLSGTHSNVRCRTYKVTTKAELSGKSCPFVDGESQCIKQGCSQPVDCVGDWGAYGSCFHDSTDHKNRRCRLYKYTTNPAHNGYGCPYANAYKQCTTAGCSQPVDCVGSWNAYGSCNHDSKDHKNKKCRLYEYTKNAAHNGYACPYTNNYKQCTTAGCSQPVDCVGAWDAYGSCFHDASKHSNKRCRLYKYTTSAAHNGYGCAYSNNFKSCTTSGCSQPVDCVGSWGAYSSCVYVGVGSTQDKEEPKVCCKALTAQCLACEAGVTVQKYCLKHPDTFMCEDEKHLDDGMIPDLNQFDDFSQDRRSLLGAEHKNQRCRTYSVSVKADHNGFKCPFENNFEQCTEQGCGQPVDCVGSWGAYGSCKHNTNDHKNRRCRLYKITVDAANNGHGCPFKNDFESCTVLGCAQPVDCVGSWGSFGSCFHDGKDHKNRRCRNYKIAVNAANSGYGCAYNHNFEQCTLGGCSQPVDCLGGWSEYSQCKHDKIVHKNKKCRKFVVERQSSSNGYTCAFPDSYEQCTKDGCSQPVDCVGAWKQYDVCKHDDDTHKNKKCRLYKVSVVAAHNGHACPYTNDLKQCTNDGCAQPVDCVGSWGAYDACSYDNKDHENERCRVYSVSQIALNNGFACPHEDKLQQCTKSGCGQPVDCEGEWSGYGSCHYNKKLPVLADLDLSVDDLDKLLDLEKQLDIDEPELLEKLHDPEYVDKLEDDGLLPVDFGLPDMLQDRRSLLSGTHSNVRCRTYKVTTKADLNGKQCPHKNNHVECIKQGCSQPIDCVGDWRAYGSCFHDSTDHKNRRCRTYAISTNSAHNGYGCPYANAYKQCTTAGCSQPVDCVGSFGSFDACKHDEETHKNKKCRTYKVTVPSAHNGYTCAYADSYVQCTTAGCSQPVDCVGSWGAYDACSYDNKDHENERCRVYSVSQIALNNGFACPHEDKLQQCTKSGCGQPVDCDGEWTVYGSCHYEGKTPVLPDLDLSAVDLDKLHDLEKQLDIDEPELLEKLHDPEFVDKLEDEGLLPVDFGLPDMLQDRRSLLSETHVNKRCRTYKVTTKADLNGKQCPHKNNHVECIKQGCSQPVDCVGDWGAYGSCFHDSTDHKNRRCRTYAISTKSAHNGYGCPYANAYKQCTTAGCSQPVDCVGSWNAYEACKYDGVQHKNKKCRTYKVTVPSAHNGYSCAYADSYVQCTKDGCSQPVDCVGYWKQYDVCKHDDDTHKNKKCRLYKVSVVAAHNGHACPYTNDFKQCTNDGCAQPVDCVGSWGAYDACSYDNKDHENERCRVYSVSQIALNNGFACPHEDKLQQCTKSGCGQPVDCDGEWTVYGSCHYEGKTPVLPDLDLSAVDLDKLHDLEKQLDIDEPELLEKLHDPEYVDKLEDEGLLPVDFGLPDMLQDRRSLLSGTHSNVRCRAYKVTTKADLNGKQCPHKNNHVECIKQGCSQPVDCVGDWGAYGSCFHDSTDHKNRRCRTYAISTNSAHNGYGCPYANAYKQCTTAGCSQPVDCVGSWNAYEACKYDEVQHKNKKCRTYKVTVPSAHNGYSCAYADSYVQCTKDGCSQPVDCVGAWDQYDSCKHDQDTHKNKKCRLYKVSVVAAHNGHACPYTNDSKQCTNDGCAQPVDCVGSWGAYDSCEYVDKDHENERCRVYSVSQIALNNGFACPHEDKLQQCTKSGCGQPVDCEGEWSGYGSCHYDKKLPVLPDLDLSAVDLDKLLDLEKQLDIDEPELLEKLHDPEYVDKLEDEGLLPLDFSISKRSLLVLNKHANGRCRTYMVTTKADLNGKQCRHKNNHVECIKQGCSQPVDCVGDWGAYGSCFHDSTDHKNRRCRTYAISTNSAHNGYGCPYANAYKQCTTAGCSQPVDCVGSFGSFDACKHDEETHKNKKCRTYKVSVPSAHNGYSCAYADSYVQCTKDGCSQPVDCVGAWDQYDSCSHDPDGHLNKKCRLYKISIESSYNGYKCPHQHNFQQCTKDGCSQPVDCVGAWDQYDSCKHDQDTHKNKKCRLYKVSVVAAHNGHACPYTNDSKQCTNDGCAQPVDCVGSWGAYDACSYDNKDHENERCRVYSVSQIALNNGFACPHEDKLQQCTKSGCGQPVDCEGDWSGYGSCSHVASSHKNERCRAYKVTTKADLNGKQCPHKNNHVECIKQGCSQPVDCVGDWGAYGSCFHDSTDHKNRRCRTYAISTNSAHNGYGCPYANAYKQCTTAGCSQPVDCVGSWNAYEACKYDSSNHSNKKCRTYKVTVPSAHNGYSCAYADSYVQCTKDGCSQPVDCVGAWDQYDSCKHDQDTHKNKKCRLYKVSVVAAHNGHACPYTNDFKQCTNDGCAQPVDCVGSWGAYDSCEYVDKDHKNERCRVYSVSQIALNNGFACPHEDKLQQCTKSGCGQPVDCEGEWTVYGSCSHVASSHKNERCRTFEITTKADLNGKQCPHKNGKVDCTTDECSQPVDCVGNWGAYGSCFHDNNDHKNRRCRTYAISTNSAHNGYGCPYANAYKQCTTAGCSQPVDCVGQWEEYGSCEYSESDHKNKKCRTYKVTVPSAHNGYSCPYTENYKQCIMSGCSQPVDCVGAWDQYGFCGHDEDSHSNRKCRLYKITLHADSNGHACPYTNDFKQCTNDGCAQPVDCVGSWGNYDSCKYAGAGHENERCRVYSVSQIALNNGFACPHEDKLQQCTKSGCGQPIDCDGEWEPYSPCMYQEKSHESFKCRKYSVKVEAEKNGKQCPHGHQEEECTKTGCSQPVDCVGDWGQYTSCFYDDKKHTNKKCRTYAISINSAHNGYGCPYANAYKQCTTTGCSQPVDCLGQWEEYGECYHDDSDHKNKRCRVYSVTRSSSNNGYTCAFNDKHKQCTKDGCSQPVDCVGAWDQYDSCKHDKDTHKNKKCRLYKVSVVAAHNGHACPYTNDFKQCTNDGCAQPVDCVGSWGAYDSCEYVDKDHKNERCRVYSVSQIALNNGFACPHEDKLQQCTKSGCGQPVDCEGEWTVYGSCSHVASSHKNERCRTFEITTKADLNGKQCPHKNGKVDCTTDECSQPVDCVGDWGAYGSCFHDNNDHKNRRCRAYAISTNSAHNGYGCPYANAYKQCTTRGCVQPVDCQGEWEEYGTCTYDDSDHKNKRCRTYAVTRSSAHNGYACPYTDKYEQCTSSGCSQPVDCVGAWDEFDSCSYDEDTHTNKKCRFYKVSVAAAHNGLACPHVDAFKQCTNDGCAQPVDCAGAWQEESACAYDEVTGKNTACHRFGVLSPAENNGKECAFEEGHLSCSSEGCDEPVDCVGEWSDYGECSLSEDLGLNTRCRLYNVVRAAENNGKECAYEQDFEACTTSGCEQAPPPPPPATGNSTVISDDGESSDDGSGQSSGDGKDKDSAGVDSQSAQDGSLDESREEELETSTASAPLAMIGCAVAGAVCCMMGLAFVYVRQKRKRGEAARQAAGVYKPLGHDSPDIFGQRNQSMLLMNPMFASSGSTRKSTVNTMSSAGRMSFLSNPLFDTSDQNDGVEIPDSPNGSDSEAELLGGGSALLMGGADASAFSNPLYATSGKAQGGGQAESFEESMARLGADFESSFDQISDYFLESNGEGDNAALQVAISTWNEINADIVQSGVEADVQTAGDTLDADKLAQLKQSLNKIEQGALLSGRMSMDAKNNFMSIINQARSKLRHVESVSRARGNTVQKAAKKEAEVPEWVTMRNKLKAINKFKLGTKK</sequence>